<organism evidence="1 2">
    <name type="scientific">Panagrolaimus superbus</name>
    <dbReference type="NCBI Taxonomy" id="310955"/>
    <lineage>
        <taxon>Eukaryota</taxon>
        <taxon>Metazoa</taxon>
        <taxon>Ecdysozoa</taxon>
        <taxon>Nematoda</taxon>
        <taxon>Chromadorea</taxon>
        <taxon>Rhabditida</taxon>
        <taxon>Tylenchina</taxon>
        <taxon>Panagrolaimomorpha</taxon>
        <taxon>Panagrolaimoidea</taxon>
        <taxon>Panagrolaimidae</taxon>
        <taxon>Panagrolaimus</taxon>
    </lineage>
</organism>
<sequence>MEDALKLPSHERYDQLKKIVESPSYKEIQESGIVYVDTTFNLSSLHLTLAMFSSPHLLRDKKPALFTGCYMLSSKKDARAYEFMAKCIDKYVLPNGKIFRAIVTDADGALNLQCMIHLRKNIVVLCDEHVGHVINDIFGYVYGEVRYKGLLDEITFPEFEQKLIYLQKLSHWVANPRLLEWFKKGFKKQKLFQRYGLVNRLKAGLGFAESQTNGVEGENMNLKDGIDDYTPVQALIKKLEKRSHGKITKPK</sequence>
<evidence type="ECO:0000313" key="1">
    <source>
        <dbReference type="Proteomes" id="UP000887577"/>
    </source>
</evidence>
<dbReference type="WBParaSite" id="PSU_v2.g89.t1">
    <property type="protein sequence ID" value="PSU_v2.g89.t1"/>
    <property type="gene ID" value="PSU_v2.g89"/>
</dbReference>
<accession>A0A914ZF43</accession>
<dbReference type="Proteomes" id="UP000887577">
    <property type="component" value="Unplaced"/>
</dbReference>
<protein>
    <submittedName>
        <fullName evidence="2">MULE transposase domain-containing protein</fullName>
    </submittedName>
</protein>
<reference evidence="2" key="1">
    <citation type="submission" date="2022-11" db="UniProtKB">
        <authorList>
            <consortium name="WormBaseParasite"/>
        </authorList>
    </citation>
    <scope>IDENTIFICATION</scope>
</reference>
<evidence type="ECO:0000313" key="2">
    <source>
        <dbReference type="WBParaSite" id="PSU_v2.g89.t1"/>
    </source>
</evidence>
<keyword evidence="1" id="KW-1185">Reference proteome</keyword>
<proteinExistence type="predicted"/>
<dbReference type="AlphaFoldDB" id="A0A914ZF43"/>
<name>A0A914ZF43_9BILA</name>